<evidence type="ECO:0000256" key="1">
    <source>
        <dbReference type="ARBA" id="ARBA00004651"/>
    </source>
</evidence>
<keyword evidence="6 7" id="KW-0472">Membrane</keyword>
<keyword evidence="5 7" id="KW-1133">Transmembrane helix</keyword>
<evidence type="ECO:0000256" key="2">
    <source>
        <dbReference type="ARBA" id="ARBA00022448"/>
    </source>
</evidence>
<dbReference type="PATRIC" id="fig|742737.3.peg.505"/>
<keyword evidence="2 7" id="KW-0813">Transport</keyword>
<evidence type="ECO:0000256" key="7">
    <source>
        <dbReference type="RuleBase" id="RU363032"/>
    </source>
</evidence>
<dbReference type="RefSeq" id="WP_006778488.1">
    <property type="nucleotide sequence ID" value="NZ_CP040506.1"/>
</dbReference>
<sequence length="298" mass="33338">MQSRGSRYAWLFLLPSLAGVTVFVGLPFLDIVRRSFYDAMGKRFAGMKNYSTVWSNQAFRLAVSNTLRFLAVCLPLLLLASFVLALFVYRGDTKHGVFKTSLVLPMAIPVASMVLVWKMIFCPDGVLNQFLSGISGQVWELDWVRGETSFGVLAVTYLWKNAGYDMLLWLAGMSAIPESLYEAARVDGAGGFDNLRYITIPMLRGTFGLVLILSVVNSFRVYREAYLLAGSYPSDTIYLIPHLFSNWFLKLDVQKMSTAAVMMTAVSVILALAVNWGRNRVGKGIGRRRRRRVGRRAG</sequence>
<protein>
    <recommendedName>
        <fullName evidence="8">ABC transmembrane type-1 domain-containing protein</fullName>
    </recommendedName>
</protein>
<evidence type="ECO:0000313" key="9">
    <source>
        <dbReference type="EMBL" id="EHI61482.1"/>
    </source>
</evidence>
<organism evidence="9 10">
    <name type="scientific">Hungatella hathewayi WAL-18680</name>
    <dbReference type="NCBI Taxonomy" id="742737"/>
    <lineage>
        <taxon>Bacteria</taxon>
        <taxon>Bacillati</taxon>
        <taxon>Bacillota</taxon>
        <taxon>Clostridia</taxon>
        <taxon>Lachnospirales</taxon>
        <taxon>Lachnospiraceae</taxon>
        <taxon>Hungatella</taxon>
    </lineage>
</organism>
<reference evidence="9 10" key="1">
    <citation type="submission" date="2011-08" db="EMBL/GenBank/DDBJ databases">
        <title>The Genome Sequence of Clostridium hathewayi WAL-18680.</title>
        <authorList>
            <consortium name="The Broad Institute Genome Sequencing Platform"/>
            <person name="Earl A."/>
            <person name="Ward D."/>
            <person name="Feldgarden M."/>
            <person name="Gevers D."/>
            <person name="Finegold S.M."/>
            <person name="Summanen P.H."/>
            <person name="Molitoris D.R."/>
            <person name="Song M."/>
            <person name="Daigneault M."/>
            <person name="Allen-Vercoe E."/>
            <person name="Young S.K."/>
            <person name="Zeng Q."/>
            <person name="Gargeya S."/>
            <person name="Fitzgerald M."/>
            <person name="Haas B."/>
            <person name="Abouelleil A."/>
            <person name="Alvarado L."/>
            <person name="Arachchi H.M."/>
            <person name="Berlin A."/>
            <person name="Brown A."/>
            <person name="Chapman S.B."/>
            <person name="Chen Z."/>
            <person name="Dunbar C."/>
            <person name="Freedman E."/>
            <person name="Gearin G."/>
            <person name="Gellesch M."/>
            <person name="Goldberg J."/>
            <person name="Griggs A."/>
            <person name="Gujja S."/>
            <person name="Heiman D."/>
            <person name="Howarth C."/>
            <person name="Larson L."/>
            <person name="Lui A."/>
            <person name="MacDonald P.J.P."/>
            <person name="Montmayeur A."/>
            <person name="Murphy C."/>
            <person name="Neiman D."/>
            <person name="Pearson M."/>
            <person name="Priest M."/>
            <person name="Roberts A."/>
            <person name="Saif S."/>
            <person name="Shea T."/>
            <person name="Shenoy N."/>
            <person name="Sisk P."/>
            <person name="Stolte C."/>
            <person name="Sykes S."/>
            <person name="Wortman J."/>
            <person name="Nusbaum C."/>
            <person name="Birren B."/>
        </authorList>
    </citation>
    <scope>NUCLEOTIDE SEQUENCE [LARGE SCALE GENOMIC DNA]</scope>
    <source>
        <strain evidence="9 10">WAL-18680</strain>
    </source>
</reference>
<dbReference type="InterPro" id="IPR035906">
    <property type="entry name" value="MetI-like_sf"/>
</dbReference>
<dbReference type="InterPro" id="IPR050809">
    <property type="entry name" value="UgpAE/MalFG_permease"/>
</dbReference>
<feature type="transmembrane region" description="Helical" evidence="7">
    <location>
        <begin position="101"/>
        <end position="121"/>
    </location>
</feature>
<dbReference type="HOGENOM" id="CLU_016047_0_2_9"/>
<dbReference type="EMBL" id="ADLN01000002">
    <property type="protein sequence ID" value="EHI61482.1"/>
    <property type="molecule type" value="Genomic_DNA"/>
</dbReference>
<feature type="transmembrane region" description="Helical" evidence="7">
    <location>
        <begin position="225"/>
        <end position="244"/>
    </location>
</feature>
<feature type="transmembrane region" description="Helical" evidence="7">
    <location>
        <begin position="195"/>
        <end position="213"/>
    </location>
</feature>
<evidence type="ECO:0000313" key="10">
    <source>
        <dbReference type="Proteomes" id="UP000005384"/>
    </source>
</evidence>
<feature type="transmembrane region" description="Helical" evidence="7">
    <location>
        <begin position="7"/>
        <end position="29"/>
    </location>
</feature>
<name>G5IAN3_9FIRM</name>
<evidence type="ECO:0000256" key="5">
    <source>
        <dbReference type="ARBA" id="ARBA00022989"/>
    </source>
</evidence>
<dbReference type="PANTHER" id="PTHR43227:SF8">
    <property type="entry name" value="DIACETYLCHITOBIOSE UPTAKE SYSTEM PERMEASE PROTEIN DASB"/>
    <property type="match status" value="1"/>
</dbReference>
<evidence type="ECO:0000256" key="6">
    <source>
        <dbReference type="ARBA" id="ARBA00023136"/>
    </source>
</evidence>
<feature type="domain" description="ABC transmembrane type-1" evidence="8">
    <location>
        <begin position="63"/>
        <end position="274"/>
    </location>
</feature>
<comment type="caution">
    <text evidence="9">The sequence shown here is derived from an EMBL/GenBank/DDBJ whole genome shotgun (WGS) entry which is preliminary data.</text>
</comment>
<evidence type="ECO:0000256" key="3">
    <source>
        <dbReference type="ARBA" id="ARBA00022475"/>
    </source>
</evidence>
<dbReference type="PANTHER" id="PTHR43227">
    <property type="entry name" value="BLL4140 PROTEIN"/>
    <property type="match status" value="1"/>
</dbReference>
<comment type="similarity">
    <text evidence="7">Belongs to the binding-protein-dependent transport system permease family.</text>
</comment>
<dbReference type="Pfam" id="PF00528">
    <property type="entry name" value="BPD_transp_1"/>
    <property type="match status" value="1"/>
</dbReference>
<dbReference type="OrthoDB" id="9788108at2"/>
<dbReference type="AlphaFoldDB" id="G5IAN3"/>
<accession>G5IAN3</accession>
<dbReference type="CDD" id="cd06261">
    <property type="entry name" value="TM_PBP2"/>
    <property type="match status" value="1"/>
</dbReference>
<proteinExistence type="inferred from homology"/>
<keyword evidence="4 7" id="KW-0812">Transmembrane</keyword>
<dbReference type="PROSITE" id="PS50928">
    <property type="entry name" value="ABC_TM1"/>
    <property type="match status" value="1"/>
</dbReference>
<feature type="transmembrane region" description="Helical" evidence="7">
    <location>
        <begin position="256"/>
        <end position="277"/>
    </location>
</feature>
<comment type="subcellular location">
    <subcellularLocation>
        <location evidence="1 7">Cell membrane</location>
        <topology evidence="1 7">Multi-pass membrane protein</topology>
    </subcellularLocation>
</comment>
<keyword evidence="10" id="KW-1185">Reference proteome</keyword>
<dbReference type="SUPFAM" id="SSF161098">
    <property type="entry name" value="MetI-like"/>
    <property type="match status" value="1"/>
</dbReference>
<dbReference type="Gene3D" id="1.10.3720.10">
    <property type="entry name" value="MetI-like"/>
    <property type="match status" value="1"/>
</dbReference>
<gene>
    <name evidence="9" type="ORF">HMPREF9473_00505</name>
</gene>
<evidence type="ECO:0000259" key="8">
    <source>
        <dbReference type="PROSITE" id="PS50928"/>
    </source>
</evidence>
<evidence type="ECO:0000256" key="4">
    <source>
        <dbReference type="ARBA" id="ARBA00022692"/>
    </source>
</evidence>
<dbReference type="Proteomes" id="UP000005384">
    <property type="component" value="Unassembled WGS sequence"/>
</dbReference>
<keyword evidence="3" id="KW-1003">Cell membrane</keyword>
<dbReference type="GO" id="GO:0055085">
    <property type="term" value="P:transmembrane transport"/>
    <property type="evidence" value="ECO:0007669"/>
    <property type="project" value="InterPro"/>
</dbReference>
<feature type="transmembrane region" description="Helical" evidence="7">
    <location>
        <begin position="69"/>
        <end position="89"/>
    </location>
</feature>
<dbReference type="InterPro" id="IPR000515">
    <property type="entry name" value="MetI-like"/>
</dbReference>
<dbReference type="GO" id="GO:0005886">
    <property type="term" value="C:plasma membrane"/>
    <property type="evidence" value="ECO:0007669"/>
    <property type="project" value="UniProtKB-SubCell"/>
</dbReference>